<evidence type="ECO:0000313" key="1">
    <source>
        <dbReference type="EMBL" id="MBP1895427.1"/>
    </source>
</evidence>
<dbReference type="Proteomes" id="UP000706926">
    <property type="component" value="Unassembled WGS sequence"/>
</dbReference>
<dbReference type="GeneID" id="95406442"/>
<dbReference type="RefSeq" id="WP_210095338.1">
    <property type="nucleotide sequence ID" value="NZ_CP139098.1"/>
</dbReference>
<proteinExistence type="predicted"/>
<name>A0ABS4FH97_9BACL</name>
<dbReference type="EMBL" id="JAGGKI010000014">
    <property type="protein sequence ID" value="MBP1895427.1"/>
    <property type="molecule type" value="Genomic_DNA"/>
</dbReference>
<comment type="caution">
    <text evidence="1">The sequence shown here is derived from an EMBL/GenBank/DDBJ whole genome shotgun (WGS) entry which is preliminary data.</text>
</comment>
<gene>
    <name evidence="1" type="ORF">J2Z18_004537</name>
</gene>
<evidence type="ECO:0000313" key="2">
    <source>
        <dbReference type="Proteomes" id="UP000706926"/>
    </source>
</evidence>
<keyword evidence="2" id="KW-1185">Reference proteome</keyword>
<organism evidence="1 2">
    <name type="scientific">Paenibacillus lactis</name>
    <dbReference type="NCBI Taxonomy" id="228574"/>
    <lineage>
        <taxon>Bacteria</taxon>
        <taxon>Bacillati</taxon>
        <taxon>Bacillota</taxon>
        <taxon>Bacilli</taxon>
        <taxon>Bacillales</taxon>
        <taxon>Paenibacillaceae</taxon>
        <taxon>Paenibacillus</taxon>
    </lineage>
</organism>
<reference evidence="1 2" key="1">
    <citation type="submission" date="2021-03" db="EMBL/GenBank/DDBJ databases">
        <title>Genomic Encyclopedia of Type Strains, Phase IV (KMG-IV): sequencing the most valuable type-strain genomes for metagenomic binning, comparative biology and taxonomic classification.</title>
        <authorList>
            <person name="Goeker M."/>
        </authorList>
    </citation>
    <scope>NUCLEOTIDE SEQUENCE [LARGE SCALE GENOMIC DNA]</scope>
    <source>
        <strain evidence="1 2">DSM 15596</strain>
    </source>
</reference>
<accession>A0ABS4FH97</accession>
<protein>
    <submittedName>
        <fullName evidence="1">Uncharacterized protein</fullName>
    </submittedName>
</protein>
<sequence length="123" mass="14182">MEVDSLFITLREYEGVEIILEWSSGLRIVGKTDTFFETDNGLDDDHPEYAEYYATAFQVNQILSYPSINEGSVYNWLKEGKSSLVEISLYEDPPSSVCLTDGKRVWEREKFINNQEGGRRQVN</sequence>